<proteinExistence type="predicted"/>
<dbReference type="GO" id="GO:0019433">
    <property type="term" value="P:triglyceride catabolic process"/>
    <property type="evidence" value="ECO:0007669"/>
    <property type="project" value="TreeGrafter"/>
</dbReference>
<accession>A0A371Q6I9</accession>
<feature type="disulfide bond" evidence="2">
    <location>
        <begin position="150"/>
        <end position="164"/>
    </location>
</feature>
<evidence type="ECO:0000313" key="5">
    <source>
        <dbReference type="EMBL" id="REK90281.1"/>
    </source>
</evidence>
<dbReference type="EMBL" id="QUAC01000077">
    <property type="protein sequence ID" value="REK90281.1"/>
    <property type="molecule type" value="Genomic_DNA"/>
</dbReference>
<comment type="caution">
    <text evidence="5">The sequence shown here is derived from an EMBL/GenBank/DDBJ whole genome shotgun (WGS) entry which is preliminary data.</text>
</comment>
<reference evidence="5 6" key="1">
    <citation type="submission" date="2018-08" db="EMBL/GenBank/DDBJ databases">
        <title>Streptomyces NEAU-D10 sp. nov., a novel Actinomycete isolated from soil.</title>
        <authorList>
            <person name="Jin L."/>
        </authorList>
    </citation>
    <scope>NUCLEOTIDE SEQUENCE [LARGE SCALE GENOMIC DNA]</scope>
    <source>
        <strain evidence="5 6">NEAU-D10</strain>
    </source>
</reference>
<dbReference type="AlphaFoldDB" id="A0A371Q6I9"/>
<evidence type="ECO:0000256" key="3">
    <source>
        <dbReference type="SAM" id="SignalP"/>
    </source>
</evidence>
<evidence type="ECO:0000256" key="2">
    <source>
        <dbReference type="PIRSR" id="PIRSR637460-2"/>
    </source>
</evidence>
<dbReference type="PANTHER" id="PTHR37981">
    <property type="entry name" value="LIPASE 2"/>
    <property type="match status" value="1"/>
</dbReference>
<dbReference type="Proteomes" id="UP000262477">
    <property type="component" value="Unassembled WGS sequence"/>
</dbReference>
<sequence>MPAHFRLALAGVAALALMGSALAPPASGTPADAVDRPEYVALGDSYSAGVFVRPWDASDGCGRSARNYPHQVAEQLGFELTDVTCGAAEVIDGVLAPQPPSKIYGPPSIPPPDGWDEQDPQIEALSPDTDYVTVGIGGNSLGFGAIVTKCIELGITQPFQTTPCTKYYTNGGAGEGWLNEKFAALDRDFGHMMSAIHAHAPHAKVAVVGYPAIVPDNSGCSFLHWNQLGSIKKGDMPWLDGLEGDLNGLLERHADKPRTTYVDVYGPSVEHGVCESGHEKWMYGIRDNLTGDGDQTDPPSEACSKIPGTGEACTFVHPNARGLDNQARQVTKALTSEG</sequence>
<dbReference type="SUPFAM" id="SSF52266">
    <property type="entry name" value="SGNH hydrolase"/>
    <property type="match status" value="1"/>
</dbReference>
<evidence type="ECO:0000313" key="6">
    <source>
        <dbReference type="Proteomes" id="UP000262477"/>
    </source>
</evidence>
<dbReference type="GO" id="GO:0004806">
    <property type="term" value="F:triacylglycerol lipase activity"/>
    <property type="evidence" value="ECO:0007669"/>
    <property type="project" value="TreeGrafter"/>
</dbReference>
<dbReference type="InterPro" id="IPR036514">
    <property type="entry name" value="SGNH_hydro_sf"/>
</dbReference>
<evidence type="ECO:0000256" key="1">
    <source>
        <dbReference type="PIRSR" id="PIRSR637460-1"/>
    </source>
</evidence>
<feature type="active site" evidence="1">
    <location>
        <position position="317"/>
    </location>
</feature>
<keyword evidence="2" id="KW-1015">Disulfide bond</keyword>
<dbReference type="PANTHER" id="PTHR37981:SF1">
    <property type="entry name" value="SGNH HYDROLASE-TYPE ESTERASE DOMAIN-CONTAINING PROTEIN"/>
    <property type="match status" value="1"/>
</dbReference>
<dbReference type="Gene3D" id="3.40.50.1110">
    <property type="entry name" value="SGNH hydrolase"/>
    <property type="match status" value="1"/>
</dbReference>
<name>A0A371Q6I9_STRIH</name>
<gene>
    <name evidence="5" type="ORF">DY245_10960</name>
</gene>
<feature type="chain" id="PRO_5039275463" evidence="3">
    <location>
        <begin position="24"/>
        <end position="338"/>
    </location>
</feature>
<feature type="signal peptide" evidence="3">
    <location>
        <begin position="1"/>
        <end position="23"/>
    </location>
</feature>
<keyword evidence="3" id="KW-0732">Signal</keyword>
<dbReference type="OrthoDB" id="5503950at2"/>
<dbReference type="InterPro" id="IPR013830">
    <property type="entry name" value="SGNH_hydro"/>
</dbReference>
<feature type="active site" description="Nucleophile" evidence="1">
    <location>
        <position position="45"/>
    </location>
</feature>
<dbReference type="InterPro" id="IPR037460">
    <property type="entry name" value="SEST-like"/>
</dbReference>
<keyword evidence="6" id="KW-1185">Reference proteome</keyword>
<feature type="domain" description="SGNH hydrolase-type esterase" evidence="4">
    <location>
        <begin position="41"/>
        <end position="322"/>
    </location>
</feature>
<feature type="disulfide bond" evidence="2">
    <location>
        <begin position="61"/>
        <end position="85"/>
    </location>
</feature>
<dbReference type="Pfam" id="PF13472">
    <property type="entry name" value="Lipase_GDSL_2"/>
    <property type="match status" value="1"/>
</dbReference>
<dbReference type="CDD" id="cd01823">
    <property type="entry name" value="SEST_like"/>
    <property type="match status" value="1"/>
</dbReference>
<keyword evidence="5" id="KW-0378">Hydrolase</keyword>
<protein>
    <submittedName>
        <fullName evidence="5">SGNH/GDSL hydrolase family protein</fullName>
    </submittedName>
</protein>
<organism evidence="5 6">
    <name type="scientific">Streptomyces inhibens</name>
    <dbReference type="NCBI Taxonomy" id="2293571"/>
    <lineage>
        <taxon>Bacteria</taxon>
        <taxon>Bacillati</taxon>
        <taxon>Actinomycetota</taxon>
        <taxon>Actinomycetes</taxon>
        <taxon>Kitasatosporales</taxon>
        <taxon>Streptomycetaceae</taxon>
        <taxon>Streptomyces</taxon>
    </lineage>
</organism>
<evidence type="ECO:0000259" key="4">
    <source>
        <dbReference type="Pfam" id="PF13472"/>
    </source>
</evidence>